<dbReference type="EMBL" id="JABWMJ010000001">
    <property type="protein sequence ID" value="NUZ04877.1"/>
    <property type="molecule type" value="Genomic_DNA"/>
</dbReference>
<dbReference type="AlphaFoldDB" id="A0A7Y6TVF6"/>
<keyword evidence="5" id="KW-1185">Reference proteome</keyword>
<feature type="transmembrane region" description="Helical" evidence="2">
    <location>
        <begin position="174"/>
        <end position="194"/>
    </location>
</feature>
<evidence type="ECO:0000313" key="4">
    <source>
        <dbReference type="EMBL" id="NUZ04877.1"/>
    </source>
</evidence>
<accession>A0A7Y6TVF6</accession>
<feature type="transmembrane region" description="Helical" evidence="2">
    <location>
        <begin position="245"/>
        <end position="263"/>
    </location>
</feature>
<evidence type="ECO:0000313" key="5">
    <source>
        <dbReference type="Proteomes" id="UP000529637"/>
    </source>
</evidence>
<feature type="transmembrane region" description="Helical" evidence="2">
    <location>
        <begin position="298"/>
        <end position="319"/>
    </location>
</feature>
<feature type="transmembrane region" description="Helical" evidence="2">
    <location>
        <begin position="372"/>
        <end position="391"/>
    </location>
</feature>
<keyword evidence="2" id="KW-0472">Membrane</keyword>
<sequence length="401" mass="42465">MADPGTTARGGAASRPPHGAAPRRAGAARHRSSAVPLAWIYAAVIVYASLYPFAGWRAVSSSAFAFLAQPFSRYWIGFDVIANLVGYLPLGALMFFAMVRSNWHAGRAALAASVLAALLSLTLETLQSYLPQRVPSKLDLMLNVAGGLAGVALAALVHWRGGVERWQRARDRWFVARSAGGVALLILWPIGLLFPTAVPFGLGHVLARGREVLDAVVRNTPIEGWIGHPAPLPIEAVPLAPGAELAIIVLGLVAPCLVAFTIAMPGWRRVVLVVVGCLVGAATTTLSTALNFGPSHAFAWITATSLQAFAIGVLAGALLSLLPARAAAGFGLVALTALVMLVQRAPTDPYFAQSLQAWEQGRFIRLHGAAQWVGWLWPYVALVYLLVRVAIPDPKPVATAR</sequence>
<reference evidence="4 5" key="1">
    <citation type="submission" date="2020-06" db="EMBL/GenBank/DDBJ databases">
        <title>Schlegella sp. ID0723 isolated from air conditioner.</title>
        <authorList>
            <person name="Kim D.Y."/>
            <person name="Kim D.-U."/>
        </authorList>
    </citation>
    <scope>NUCLEOTIDE SEQUENCE [LARGE SCALE GENOMIC DNA]</scope>
    <source>
        <strain evidence="4 5">ID0723</strain>
    </source>
</reference>
<feature type="transmembrane region" description="Helical" evidence="2">
    <location>
        <begin position="108"/>
        <end position="130"/>
    </location>
</feature>
<feature type="transmembrane region" description="Helical" evidence="2">
    <location>
        <begin position="33"/>
        <end position="54"/>
    </location>
</feature>
<organism evidence="4 5">
    <name type="scientific">Piscinibacter koreensis</name>
    <dbReference type="NCBI Taxonomy" id="2742824"/>
    <lineage>
        <taxon>Bacteria</taxon>
        <taxon>Pseudomonadati</taxon>
        <taxon>Pseudomonadota</taxon>
        <taxon>Betaproteobacteria</taxon>
        <taxon>Burkholderiales</taxon>
        <taxon>Sphaerotilaceae</taxon>
        <taxon>Piscinibacter</taxon>
    </lineage>
</organism>
<feature type="compositionally biased region" description="Low complexity" evidence="1">
    <location>
        <begin position="9"/>
        <end position="25"/>
    </location>
</feature>
<keyword evidence="2" id="KW-0812">Transmembrane</keyword>
<feature type="transmembrane region" description="Helical" evidence="2">
    <location>
        <begin position="326"/>
        <end position="345"/>
    </location>
</feature>
<gene>
    <name evidence="4" type="ORF">HQN59_03790</name>
</gene>
<dbReference type="Pfam" id="PF04892">
    <property type="entry name" value="VanZ"/>
    <property type="match status" value="1"/>
</dbReference>
<name>A0A7Y6TVF6_9BURK</name>
<evidence type="ECO:0000256" key="2">
    <source>
        <dbReference type="SAM" id="Phobius"/>
    </source>
</evidence>
<dbReference type="NCBIfam" id="NF037970">
    <property type="entry name" value="vanZ_1"/>
    <property type="match status" value="1"/>
</dbReference>
<comment type="caution">
    <text evidence="4">The sequence shown here is derived from an EMBL/GenBank/DDBJ whole genome shotgun (WGS) entry which is preliminary data.</text>
</comment>
<feature type="transmembrane region" description="Helical" evidence="2">
    <location>
        <begin position="142"/>
        <end position="162"/>
    </location>
</feature>
<evidence type="ECO:0000259" key="3">
    <source>
        <dbReference type="Pfam" id="PF04892"/>
    </source>
</evidence>
<evidence type="ECO:0000256" key="1">
    <source>
        <dbReference type="SAM" id="MobiDB-lite"/>
    </source>
</evidence>
<feature type="transmembrane region" description="Helical" evidence="2">
    <location>
        <begin position="270"/>
        <end position="292"/>
    </location>
</feature>
<dbReference type="InterPro" id="IPR006976">
    <property type="entry name" value="VanZ-like"/>
</dbReference>
<protein>
    <submittedName>
        <fullName evidence="4">VanZ family protein</fullName>
    </submittedName>
</protein>
<keyword evidence="2" id="KW-1133">Transmembrane helix</keyword>
<proteinExistence type="predicted"/>
<dbReference type="Proteomes" id="UP000529637">
    <property type="component" value="Unassembled WGS sequence"/>
</dbReference>
<feature type="transmembrane region" description="Helical" evidence="2">
    <location>
        <begin position="74"/>
        <end position="96"/>
    </location>
</feature>
<dbReference type="RefSeq" id="WP_176066166.1">
    <property type="nucleotide sequence ID" value="NZ_JABWMJ010000001.1"/>
</dbReference>
<feature type="domain" description="VanZ-like" evidence="3">
    <location>
        <begin position="43"/>
        <end position="157"/>
    </location>
</feature>
<feature type="region of interest" description="Disordered" evidence="1">
    <location>
        <begin position="1"/>
        <end position="25"/>
    </location>
</feature>